<sequence length="374" mass="41287">MGENLINSTKKTILFWLFSIVAMSLILGCSGDTEPQADETVPAQVFKLKFSSPLAPPPFLISETQKWWADEVAARSDGRIEFTDFYWAGALTKGGETLEAVEVGIVDVGIVTYPYYAGKLPLGNFSYAVPFGSGDPAMILQAIRTLYDTVPALRAETERYNQKYLLPGVIATYNLTSTRPIVNFEDFDGLKIASIGAYHPKILNAAGATAIHMPVAERYQALQSGVIEAEFLPWDISYAYKYQDFAKHATFVDMGGAAPVGLGVNKDTWNSLPRDLQQLMLDVADEAADRSIALIKERTEEAKAGFAEAGVTFYEMPFAEKEKWAQALSDIPGDWIEEMEGKGLAGKKTMIGYLNLLEEAGHEFPREWAADYRD</sequence>
<dbReference type="InterPro" id="IPR018389">
    <property type="entry name" value="DctP_fam"/>
</dbReference>
<dbReference type="PANTHER" id="PTHR33376:SF15">
    <property type="entry name" value="BLL6794 PROTEIN"/>
    <property type="match status" value="1"/>
</dbReference>
<dbReference type="EMBL" id="UINC01015351">
    <property type="protein sequence ID" value="SVA64713.1"/>
    <property type="molecule type" value="Genomic_DNA"/>
</dbReference>
<dbReference type="AlphaFoldDB" id="A0A381XK98"/>
<proteinExistence type="predicted"/>
<dbReference type="CDD" id="cd13666">
    <property type="entry name" value="PBP2_TRAP_DctP_like_1"/>
    <property type="match status" value="1"/>
</dbReference>
<reference evidence="2" key="1">
    <citation type="submission" date="2018-05" db="EMBL/GenBank/DDBJ databases">
        <authorList>
            <person name="Lanie J.A."/>
            <person name="Ng W.-L."/>
            <person name="Kazmierczak K.M."/>
            <person name="Andrzejewski T.M."/>
            <person name="Davidsen T.M."/>
            <person name="Wayne K.J."/>
            <person name="Tettelin H."/>
            <person name="Glass J.I."/>
            <person name="Rusch D."/>
            <person name="Podicherti R."/>
            <person name="Tsui H.-C.T."/>
            <person name="Winkler M.E."/>
        </authorList>
    </citation>
    <scope>NUCLEOTIDE SEQUENCE</scope>
</reference>
<accession>A0A381XK98</accession>
<gene>
    <name evidence="2" type="ORF">METZ01_LOCUS117567</name>
</gene>
<evidence type="ECO:0000313" key="2">
    <source>
        <dbReference type="EMBL" id="SVA64713.1"/>
    </source>
</evidence>
<dbReference type="GO" id="GO:0055085">
    <property type="term" value="P:transmembrane transport"/>
    <property type="evidence" value="ECO:0007669"/>
    <property type="project" value="InterPro"/>
</dbReference>
<name>A0A381XK98_9ZZZZ</name>
<evidence type="ECO:0000256" key="1">
    <source>
        <dbReference type="ARBA" id="ARBA00022729"/>
    </source>
</evidence>
<dbReference type="Pfam" id="PF03480">
    <property type="entry name" value="DctP"/>
    <property type="match status" value="1"/>
</dbReference>
<dbReference type="PANTHER" id="PTHR33376">
    <property type="match status" value="1"/>
</dbReference>
<dbReference type="SUPFAM" id="SSF53850">
    <property type="entry name" value="Periplasmic binding protein-like II"/>
    <property type="match status" value="1"/>
</dbReference>
<dbReference type="Gene3D" id="3.40.190.170">
    <property type="entry name" value="Bacterial extracellular solute-binding protein, family 7"/>
    <property type="match status" value="1"/>
</dbReference>
<organism evidence="2">
    <name type="scientific">marine metagenome</name>
    <dbReference type="NCBI Taxonomy" id="408172"/>
    <lineage>
        <taxon>unclassified sequences</taxon>
        <taxon>metagenomes</taxon>
        <taxon>ecological metagenomes</taxon>
    </lineage>
</organism>
<protein>
    <submittedName>
        <fullName evidence="2">Uncharacterized protein</fullName>
    </submittedName>
</protein>
<dbReference type="InterPro" id="IPR038404">
    <property type="entry name" value="TRAP_DctP_sf"/>
</dbReference>
<dbReference type="NCBIfam" id="NF037995">
    <property type="entry name" value="TRAP_S1"/>
    <property type="match status" value="1"/>
</dbReference>
<keyword evidence="1" id="KW-0732">Signal</keyword>